<keyword evidence="3" id="KW-1185">Reference proteome</keyword>
<dbReference type="EMBL" id="CAHP01000035">
    <property type="protein sequence ID" value="CCG42706.1"/>
    <property type="molecule type" value="Genomic_DNA"/>
</dbReference>
<organism evidence="2 3">
    <name type="scientific">Magnetospirillum molischianum DSM 120</name>
    <dbReference type="NCBI Taxonomy" id="1150626"/>
    <lineage>
        <taxon>Bacteria</taxon>
        <taxon>Pseudomonadati</taxon>
        <taxon>Pseudomonadota</taxon>
        <taxon>Alphaproteobacteria</taxon>
        <taxon>Rhodospirillales</taxon>
        <taxon>Rhodospirillaceae</taxon>
        <taxon>Magnetospirillum</taxon>
    </lineage>
</organism>
<evidence type="ECO:0000313" key="2">
    <source>
        <dbReference type="EMBL" id="CCG42706.1"/>
    </source>
</evidence>
<comment type="caution">
    <text evidence="2">The sequence shown here is derived from an EMBL/GenBank/DDBJ whole genome shotgun (WGS) entry which is preliminary data.</text>
</comment>
<accession>H8FWG8</accession>
<proteinExistence type="predicted"/>
<dbReference type="Proteomes" id="UP000004169">
    <property type="component" value="Unassembled WGS sequence"/>
</dbReference>
<protein>
    <submittedName>
        <fullName evidence="2">Uncharacterized protein</fullName>
    </submittedName>
</protein>
<gene>
    <name evidence="2" type="ORF">PHAMO_400087</name>
</gene>
<feature type="region of interest" description="Disordered" evidence="1">
    <location>
        <begin position="1"/>
        <end position="21"/>
    </location>
</feature>
<evidence type="ECO:0000313" key="3">
    <source>
        <dbReference type="Proteomes" id="UP000004169"/>
    </source>
</evidence>
<reference evidence="2 3" key="1">
    <citation type="journal article" date="2012" name="J. Bacteriol.">
        <title>Draft Genome Sequence of the Purple Photosynthetic Bacterium Phaeospirillum molischianum DSM120, a Particularly Versatile Bacterium.</title>
        <authorList>
            <person name="Duquesne K."/>
            <person name="Prima V."/>
            <person name="Ji B."/>
            <person name="Rouy Z."/>
            <person name="Medigue C."/>
            <person name="Talla E."/>
            <person name="Sturgis J.N."/>
        </authorList>
    </citation>
    <scope>NUCLEOTIDE SEQUENCE [LARGE SCALE GENOMIC DNA]</scope>
    <source>
        <strain evidence="3">DSM120</strain>
    </source>
</reference>
<sequence>MDGPAFRDRRRNRSGQAGHVPAIHSVVLDRDIQRQPGVTDDPVADVHAVVGGGGDRAQQPLHDGFRPASGVSHAPVPLGLGLAVSVQDHAAERADRPHAQRERHSQKGVDATSGDGDDQGVFGEPVQEGLLAAAAERQRVAIPIHGGEAVGMRVLPLGLEKGVVEVDKDDAPHVSLRSC</sequence>
<feature type="compositionally biased region" description="Basic and acidic residues" evidence="1">
    <location>
        <begin position="89"/>
        <end position="107"/>
    </location>
</feature>
<feature type="region of interest" description="Disordered" evidence="1">
    <location>
        <begin position="88"/>
        <end position="119"/>
    </location>
</feature>
<evidence type="ECO:0000256" key="1">
    <source>
        <dbReference type="SAM" id="MobiDB-lite"/>
    </source>
</evidence>
<dbReference type="AlphaFoldDB" id="H8FWG8"/>
<name>H8FWG8_MAGML</name>